<evidence type="ECO:0000313" key="1">
    <source>
        <dbReference type="EMBL" id="MEJ8303285.1"/>
    </source>
</evidence>
<accession>A0ACC6P8N3</accession>
<reference evidence="1" key="1">
    <citation type="submission" date="2024-03" db="EMBL/GenBank/DDBJ databases">
        <title>Whole genome sequecning of epiphytes from Marcgravia umbellata leaves.</title>
        <authorList>
            <person name="Kumar G."/>
            <person name="Savka M.A."/>
        </authorList>
    </citation>
    <scope>NUCLEOTIDE SEQUENCE</scope>
    <source>
        <strain evidence="1">RIT_BL5</strain>
    </source>
</reference>
<name>A0ACC6P8N3_9BACL</name>
<protein>
    <submittedName>
        <fullName evidence="1">Helix-turn-helix transcriptional regulator</fullName>
    </submittedName>
</protein>
<comment type="caution">
    <text evidence="1">The sequence shown here is derived from an EMBL/GenBank/DDBJ whole genome shotgun (WGS) entry which is preliminary data.</text>
</comment>
<sequence>MDTLNFSTNIIRLRHRKKITQEQLAEFIGVTKASVSKWENKQSMPDILILPVLAAFFDVTIDDLLGYEPQLSKEQIQKIYRDLAADFAERPFEDVIRQSQALIKKYYSCYPFLFQMCTLWLNHFMLADGQARQQEILTDLSELAGRIVADCRDVRLVNDAVILKASVDLQLGKMTEVIETLEEVLNPMRLSNQSDSLLIQAYRITNEAQKANSFTQISMFSHLLSLIGSAAQYMGIHAADFAVCEETMQRMDQVFGAYRLESLHANTAALFHYQAAIVYAMHGKNQEAIKRLERYASCISNLLEQGMVLKGDRYFDTIEPWFEQLDLGSAAPRDKKVVLESAMQIFAHPAFQNLQGMAGYERLKQTLSEKGRT</sequence>
<evidence type="ECO:0000313" key="2">
    <source>
        <dbReference type="Proteomes" id="UP001380953"/>
    </source>
</evidence>
<dbReference type="Proteomes" id="UP001380953">
    <property type="component" value="Unassembled WGS sequence"/>
</dbReference>
<dbReference type="EMBL" id="JBBKAR010000016">
    <property type="protein sequence ID" value="MEJ8303285.1"/>
    <property type="molecule type" value="Genomic_DNA"/>
</dbReference>
<keyword evidence="2" id="KW-1185">Reference proteome</keyword>
<proteinExistence type="predicted"/>
<gene>
    <name evidence="1" type="ORF">WKI47_05065</name>
</gene>
<organism evidence="1 2">
    <name type="scientific">Saccharibacillus sacchari</name>
    <dbReference type="NCBI Taxonomy" id="456493"/>
    <lineage>
        <taxon>Bacteria</taxon>
        <taxon>Bacillati</taxon>
        <taxon>Bacillota</taxon>
        <taxon>Bacilli</taxon>
        <taxon>Bacillales</taxon>
        <taxon>Paenibacillaceae</taxon>
        <taxon>Saccharibacillus</taxon>
    </lineage>
</organism>